<name>A0A1G9BAD3_9BACI</name>
<dbReference type="AlphaFoldDB" id="A0A1G9BAD3"/>
<protein>
    <submittedName>
        <fullName evidence="1">Uncharacterized protein</fullName>
    </submittedName>
</protein>
<accession>A0A1G9BAD3</accession>
<keyword evidence="2" id="KW-1185">Reference proteome</keyword>
<organism evidence="1 2">
    <name type="scientific">Sediminibacillus albus</name>
    <dbReference type="NCBI Taxonomy" id="407036"/>
    <lineage>
        <taxon>Bacteria</taxon>
        <taxon>Bacillati</taxon>
        <taxon>Bacillota</taxon>
        <taxon>Bacilli</taxon>
        <taxon>Bacillales</taxon>
        <taxon>Bacillaceae</taxon>
        <taxon>Sediminibacillus</taxon>
    </lineage>
</organism>
<gene>
    <name evidence="1" type="ORF">SAMN05216243_2912</name>
</gene>
<proteinExistence type="predicted"/>
<evidence type="ECO:0000313" key="2">
    <source>
        <dbReference type="Proteomes" id="UP000198694"/>
    </source>
</evidence>
<reference evidence="1 2" key="1">
    <citation type="submission" date="2016-10" db="EMBL/GenBank/DDBJ databases">
        <authorList>
            <person name="de Groot N.N."/>
        </authorList>
    </citation>
    <scope>NUCLEOTIDE SEQUENCE [LARGE SCALE GENOMIC DNA]</scope>
    <source>
        <strain evidence="1 2">CGMCC 1.6502</strain>
    </source>
</reference>
<dbReference type="EMBL" id="FNFL01000005">
    <property type="protein sequence ID" value="SDK36478.1"/>
    <property type="molecule type" value="Genomic_DNA"/>
</dbReference>
<dbReference type="STRING" id="407036.SAMN05216243_2912"/>
<dbReference type="Proteomes" id="UP000198694">
    <property type="component" value="Unassembled WGS sequence"/>
</dbReference>
<evidence type="ECO:0000313" key="1">
    <source>
        <dbReference type="EMBL" id="SDK36478.1"/>
    </source>
</evidence>
<sequence length="37" mass="4051">MRGGPLFSVTVQKNFSNVSKKAMMEVGLENPACPWPV</sequence>